<dbReference type="InterPro" id="IPR055430">
    <property type="entry name" value="HAT_Syf1_CNRKL1_C"/>
</dbReference>
<dbReference type="GO" id="GO:0000974">
    <property type="term" value="C:Prp19 complex"/>
    <property type="evidence" value="ECO:0007669"/>
    <property type="project" value="TreeGrafter"/>
</dbReference>
<accession>A0A9J5XXB7</accession>
<dbReference type="GO" id="GO:0071007">
    <property type="term" value="C:U2-type catalytic step 2 spliceosome"/>
    <property type="evidence" value="ECO:0007669"/>
    <property type="project" value="TreeGrafter"/>
</dbReference>
<gene>
    <name evidence="3" type="ORF">H5410_043355</name>
</gene>
<dbReference type="GO" id="GO:0000349">
    <property type="term" value="P:generation of catalytic spliceosome for first transesterification step"/>
    <property type="evidence" value="ECO:0007669"/>
    <property type="project" value="TreeGrafter"/>
</dbReference>
<dbReference type="SUPFAM" id="SSF48452">
    <property type="entry name" value="TPR-like"/>
    <property type="match status" value="1"/>
</dbReference>
<proteinExistence type="predicted"/>
<keyword evidence="4" id="KW-1185">Reference proteome</keyword>
<evidence type="ECO:0000256" key="1">
    <source>
        <dbReference type="ARBA" id="ARBA00022737"/>
    </source>
</evidence>
<evidence type="ECO:0000313" key="3">
    <source>
        <dbReference type="EMBL" id="KAG5592841.1"/>
    </source>
</evidence>
<evidence type="ECO:0000313" key="4">
    <source>
        <dbReference type="Proteomes" id="UP000824120"/>
    </source>
</evidence>
<dbReference type="OrthoDB" id="1676350at2759"/>
<dbReference type="PANTHER" id="PTHR11246">
    <property type="entry name" value="PRE-MRNA SPLICING FACTOR"/>
    <property type="match status" value="1"/>
</dbReference>
<reference evidence="3 4" key="1">
    <citation type="submission" date="2020-09" db="EMBL/GenBank/DDBJ databases">
        <title>De no assembly of potato wild relative species, Solanum commersonii.</title>
        <authorList>
            <person name="Cho K."/>
        </authorList>
    </citation>
    <scope>NUCLEOTIDE SEQUENCE [LARGE SCALE GENOMIC DNA]</scope>
    <source>
        <strain evidence="3">LZ3.2</strain>
        <tissue evidence="3">Leaf</tissue>
    </source>
</reference>
<dbReference type="Gene3D" id="1.25.40.10">
    <property type="entry name" value="Tetratricopeptide repeat domain"/>
    <property type="match status" value="1"/>
</dbReference>
<dbReference type="EMBL" id="JACXVP010000008">
    <property type="protein sequence ID" value="KAG5592841.1"/>
    <property type="molecule type" value="Genomic_DNA"/>
</dbReference>
<dbReference type="PANTHER" id="PTHR11246:SF5">
    <property type="entry name" value="PRE-MRNA-SPLICING FACTOR SYF1"/>
    <property type="match status" value="1"/>
</dbReference>
<feature type="domain" description="Pre-mRNA-splicing factor Syf1/CRNKL1-like C-terminal HAT-repeats" evidence="2">
    <location>
        <begin position="93"/>
        <end position="179"/>
    </location>
</feature>
<keyword evidence="1" id="KW-0677">Repeat</keyword>
<sequence>MPPQSEKLMELVVPLIQHKENETIHKDLYWWDRGMVKRVKVSAFVVLRSGVQKSDCFVTLRSEVLRSGMTMLQASQHALVVLWSHNVIGLKTVIESGLPDKDAKVTCLKYFELNKCLEEIDHARALYKHSSQFTDPRSDPDFWNKWHELEVQHGDKDIFREMLHVKRSVSSSYIQVLQNSSSKDLVCGIANIGY</sequence>
<dbReference type="GO" id="GO:0071014">
    <property type="term" value="C:post-mRNA release spliceosomal complex"/>
    <property type="evidence" value="ECO:0007669"/>
    <property type="project" value="TreeGrafter"/>
</dbReference>
<dbReference type="Proteomes" id="UP000824120">
    <property type="component" value="Chromosome 8"/>
</dbReference>
<dbReference type="InterPro" id="IPR045075">
    <property type="entry name" value="Syf1-like"/>
</dbReference>
<dbReference type="AlphaFoldDB" id="A0A9J5XXB7"/>
<dbReference type="Pfam" id="PF23231">
    <property type="entry name" value="HAT_Syf1_CNRKL1_C"/>
    <property type="match status" value="1"/>
</dbReference>
<dbReference type="InterPro" id="IPR011990">
    <property type="entry name" value="TPR-like_helical_dom_sf"/>
</dbReference>
<protein>
    <recommendedName>
        <fullName evidence="2">Pre-mRNA-splicing factor Syf1/CRNKL1-like C-terminal HAT-repeats domain-containing protein</fullName>
    </recommendedName>
</protein>
<comment type="caution">
    <text evidence="3">The sequence shown here is derived from an EMBL/GenBank/DDBJ whole genome shotgun (WGS) entry which is preliminary data.</text>
</comment>
<organism evidence="3 4">
    <name type="scientific">Solanum commersonii</name>
    <name type="common">Commerson's wild potato</name>
    <name type="synonym">Commerson's nightshade</name>
    <dbReference type="NCBI Taxonomy" id="4109"/>
    <lineage>
        <taxon>Eukaryota</taxon>
        <taxon>Viridiplantae</taxon>
        <taxon>Streptophyta</taxon>
        <taxon>Embryophyta</taxon>
        <taxon>Tracheophyta</taxon>
        <taxon>Spermatophyta</taxon>
        <taxon>Magnoliopsida</taxon>
        <taxon>eudicotyledons</taxon>
        <taxon>Gunneridae</taxon>
        <taxon>Pentapetalae</taxon>
        <taxon>asterids</taxon>
        <taxon>lamiids</taxon>
        <taxon>Solanales</taxon>
        <taxon>Solanaceae</taxon>
        <taxon>Solanoideae</taxon>
        <taxon>Solaneae</taxon>
        <taxon>Solanum</taxon>
    </lineage>
</organism>
<name>A0A9J5XXB7_SOLCO</name>
<evidence type="ECO:0000259" key="2">
    <source>
        <dbReference type="Pfam" id="PF23231"/>
    </source>
</evidence>